<feature type="transmembrane region" description="Helical" evidence="6">
    <location>
        <begin position="44"/>
        <end position="69"/>
    </location>
</feature>
<protein>
    <submittedName>
        <fullName evidence="8">Putative MFS family arabinose efflux permease</fullName>
    </submittedName>
</protein>
<comment type="caution">
    <text evidence="8">The sequence shown here is derived from an EMBL/GenBank/DDBJ whole genome shotgun (WGS) entry which is preliminary data.</text>
</comment>
<dbReference type="GO" id="GO:0022857">
    <property type="term" value="F:transmembrane transporter activity"/>
    <property type="evidence" value="ECO:0007669"/>
    <property type="project" value="InterPro"/>
</dbReference>
<feature type="transmembrane region" description="Helical" evidence="6">
    <location>
        <begin position="268"/>
        <end position="288"/>
    </location>
</feature>
<dbReference type="OrthoDB" id="7029536at2"/>
<organism evidence="8 9">
    <name type="scientific">Pseudacidovorax intermedius</name>
    <dbReference type="NCBI Taxonomy" id="433924"/>
    <lineage>
        <taxon>Bacteria</taxon>
        <taxon>Pseudomonadati</taxon>
        <taxon>Pseudomonadota</taxon>
        <taxon>Betaproteobacteria</taxon>
        <taxon>Burkholderiales</taxon>
        <taxon>Comamonadaceae</taxon>
        <taxon>Pseudacidovorax</taxon>
    </lineage>
</organism>
<keyword evidence="9" id="KW-1185">Reference proteome</keyword>
<feature type="transmembrane region" description="Helical" evidence="6">
    <location>
        <begin position="106"/>
        <end position="126"/>
    </location>
</feature>
<dbReference type="Pfam" id="PF07690">
    <property type="entry name" value="MFS_1"/>
    <property type="match status" value="1"/>
</dbReference>
<dbReference type="SUPFAM" id="SSF103473">
    <property type="entry name" value="MFS general substrate transporter"/>
    <property type="match status" value="1"/>
</dbReference>
<feature type="domain" description="Major facilitator superfamily (MFS) profile" evidence="7">
    <location>
        <begin position="10"/>
        <end position="389"/>
    </location>
</feature>
<dbReference type="PROSITE" id="PS50850">
    <property type="entry name" value="MFS"/>
    <property type="match status" value="1"/>
</dbReference>
<dbReference type="Proteomes" id="UP000255265">
    <property type="component" value="Unassembled WGS sequence"/>
</dbReference>
<dbReference type="GO" id="GO:0005886">
    <property type="term" value="C:plasma membrane"/>
    <property type="evidence" value="ECO:0007669"/>
    <property type="project" value="UniProtKB-SubCell"/>
</dbReference>
<evidence type="ECO:0000256" key="5">
    <source>
        <dbReference type="ARBA" id="ARBA00023136"/>
    </source>
</evidence>
<reference evidence="8 9" key="1">
    <citation type="submission" date="2018-07" db="EMBL/GenBank/DDBJ databases">
        <title>Genomic Encyclopedia of Type Strains, Phase IV (KMG-IV): sequencing the most valuable type-strain genomes for metagenomic binning, comparative biology and taxonomic classification.</title>
        <authorList>
            <person name="Goeker M."/>
        </authorList>
    </citation>
    <scope>NUCLEOTIDE SEQUENCE [LARGE SCALE GENOMIC DNA]</scope>
    <source>
        <strain evidence="8 9">DSM 21352</strain>
    </source>
</reference>
<sequence>MRREAPWPGALWALLFGNFAIGTGVMVVPGTLPELAASFSTSIAAAGQLITAGALVVCVGAPLLAGLVAGWDRRRLLAASLAWFALGHLASALMPTLGALMPVRMATLVAPAVFTPQAAACVGMLVPAHRRAAAVAFIVLGWSLASVLGLPMAAYLGGHWGWRAAFGVIAALTAIGALWVWRTMPAGVKPAPLSREGWLQVLRHPILMPVVGITLLQAAGQFVLFSYFGPLLVQRLHAGPGELSLIWLWIGLCGVVGNLLATRYMDRLGSAGMAMLAMALISVSLLLWPLGLALGWAALTAVLLPWGLGCFAANSSQQARLVGLAPTLASASIALNSSAMYMGQAAGAGLGGWLLARGTSSWMNWCGLACLVAAMLLSLHLGRCGRAAA</sequence>
<dbReference type="PANTHER" id="PTHR43124:SF10">
    <property type="entry name" value="PURINE EFFLUX PUMP PBUE"/>
    <property type="match status" value="1"/>
</dbReference>
<evidence type="ECO:0000256" key="1">
    <source>
        <dbReference type="ARBA" id="ARBA00004651"/>
    </source>
</evidence>
<evidence type="ECO:0000313" key="9">
    <source>
        <dbReference type="Proteomes" id="UP000255265"/>
    </source>
</evidence>
<feature type="transmembrane region" description="Helical" evidence="6">
    <location>
        <begin position="294"/>
        <end position="314"/>
    </location>
</feature>
<evidence type="ECO:0000256" key="3">
    <source>
        <dbReference type="ARBA" id="ARBA00022692"/>
    </source>
</evidence>
<keyword evidence="5 6" id="KW-0472">Membrane</keyword>
<feature type="transmembrane region" description="Helical" evidence="6">
    <location>
        <begin position="160"/>
        <end position="181"/>
    </location>
</feature>
<dbReference type="EMBL" id="QQAV01000009">
    <property type="protein sequence ID" value="RDI21392.1"/>
    <property type="molecule type" value="Genomic_DNA"/>
</dbReference>
<name>A0A370F9J3_9BURK</name>
<keyword evidence="4 6" id="KW-1133">Transmembrane helix</keyword>
<feature type="transmembrane region" description="Helical" evidence="6">
    <location>
        <begin position="202"/>
        <end position="224"/>
    </location>
</feature>
<dbReference type="InterPro" id="IPR011701">
    <property type="entry name" value="MFS"/>
</dbReference>
<feature type="transmembrane region" description="Helical" evidence="6">
    <location>
        <begin position="321"/>
        <end position="342"/>
    </location>
</feature>
<accession>A0A370F9J3</accession>
<dbReference type="InterPro" id="IPR036259">
    <property type="entry name" value="MFS_trans_sf"/>
</dbReference>
<feature type="transmembrane region" description="Helical" evidence="6">
    <location>
        <begin position="12"/>
        <end position="32"/>
    </location>
</feature>
<keyword evidence="3 6" id="KW-0812">Transmembrane</keyword>
<dbReference type="STRING" id="433924.NS331_08120"/>
<evidence type="ECO:0000256" key="6">
    <source>
        <dbReference type="SAM" id="Phobius"/>
    </source>
</evidence>
<dbReference type="RefSeq" id="WP_114804102.1">
    <property type="nucleotide sequence ID" value="NZ_QQAV01000009.1"/>
</dbReference>
<proteinExistence type="predicted"/>
<evidence type="ECO:0000259" key="7">
    <source>
        <dbReference type="PROSITE" id="PS50850"/>
    </source>
</evidence>
<feature type="transmembrane region" description="Helical" evidence="6">
    <location>
        <begin position="76"/>
        <end position="94"/>
    </location>
</feature>
<dbReference type="CDD" id="cd17324">
    <property type="entry name" value="MFS_NepI_like"/>
    <property type="match status" value="1"/>
</dbReference>
<evidence type="ECO:0000313" key="8">
    <source>
        <dbReference type="EMBL" id="RDI21392.1"/>
    </source>
</evidence>
<comment type="subcellular location">
    <subcellularLocation>
        <location evidence="1">Cell membrane</location>
        <topology evidence="1">Multi-pass membrane protein</topology>
    </subcellularLocation>
</comment>
<feature type="transmembrane region" description="Helical" evidence="6">
    <location>
        <begin position="362"/>
        <end position="382"/>
    </location>
</feature>
<dbReference type="AlphaFoldDB" id="A0A370F9J3"/>
<keyword evidence="2" id="KW-1003">Cell membrane</keyword>
<gene>
    <name evidence="8" type="ORF">DFR41_109191</name>
</gene>
<evidence type="ECO:0000256" key="2">
    <source>
        <dbReference type="ARBA" id="ARBA00022475"/>
    </source>
</evidence>
<dbReference type="InterPro" id="IPR020846">
    <property type="entry name" value="MFS_dom"/>
</dbReference>
<dbReference type="PANTHER" id="PTHR43124">
    <property type="entry name" value="PURINE EFFLUX PUMP PBUE"/>
    <property type="match status" value="1"/>
</dbReference>
<feature type="transmembrane region" description="Helical" evidence="6">
    <location>
        <begin position="244"/>
        <end position="261"/>
    </location>
</feature>
<dbReference type="InterPro" id="IPR050189">
    <property type="entry name" value="MFS_Efflux_Transporters"/>
</dbReference>
<evidence type="ECO:0000256" key="4">
    <source>
        <dbReference type="ARBA" id="ARBA00022989"/>
    </source>
</evidence>
<dbReference type="Gene3D" id="1.20.1250.20">
    <property type="entry name" value="MFS general substrate transporter like domains"/>
    <property type="match status" value="1"/>
</dbReference>
<feature type="transmembrane region" description="Helical" evidence="6">
    <location>
        <begin position="133"/>
        <end position="154"/>
    </location>
</feature>